<dbReference type="RefSeq" id="WP_004625389.1">
    <property type="nucleotide sequence ID" value="NZ_AORV01000029.1"/>
</dbReference>
<accession>S0FUK4</accession>
<comment type="caution">
    <text evidence="1">The sequence shown here is derived from an EMBL/GenBank/DDBJ whole genome shotgun (WGS) entry which is preliminary data.</text>
</comment>
<keyword evidence="2" id="KW-1185">Reference proteome</keyword>
<proteinExistence type="predicted"/>
<gene>
    <name evidence="1" type="ORF">CTER_1827</name>
</gene>
<evidence type="ECO:0000313" key="2">
    <source>
        <dbReference type="Proteomes" id="UP000014155"/>
    </source>
</evidence>
<dbReference type="EMBL" id="AORV01000029">
    <property type="protein sequence ID" value="EMS72218.1"/>
    <property type="molecule type" value="Genomic_DNA"/>
</dbReference>
<dbReference type="Proteomes" id="UP000014155">
    <property type="component" value="Unassembled WGS sequence"/>
</dbReference>
<sequence>ISYYEKSINSLFSLVAKFFTSIDQNNILEIYKKVSFVYVDDFWELIEKFKVYNNFTKEGFKEFIYESKVNLSVLLRYKEIIECFGDIIKEYMLNDCTSAELLLDKYEIKHISEPFPLYFPKELNSIDKEKIIADYIDSKNPNLNYLRLMSNIQSNKDKIEISPKTLLKAKKRAEEQESNFFKENSGFSVETSVVFSETQTEAAQVMINEKMIAASYGTRWIADNLDYATLLNNFIHLFEFVDIQMRFQLVSKFNQMGVFERFISMSSQNSYQKGFVFEQLNNLSLLQMLGYYNYLFGIGVRLEEVIEWFFEEYLLNEFNVKNFIVTMPSSNSTFLEKCTNIMPALEAVLKQFSLFVEEGEVDHELLEIRSDQLIYQNIPSLIEKKYAYGMGDEYKNATFFLFSDQSCLGYVEKLEPTYNNCYELLSNEKIKISDYNDFFIHNINWLIEHQYLSMDEEYLTFSNDLLILLLKDLYFNDVITYWNYTEDGKRIMDELECRNVIEFESSLFSRPEQAYINYFLNKRQFNNGIDLRNKYSHTQPKTGNDEKMYHHDYMVFFRLFVLSIIKINDEFCTFDELRKLD</sequence>
<reference evidence="1 2" key="1">
    <citation type="journal article" date="2013" name="Genome Announc.">
        <title>Draft Genome Sequence of the Cellulolytic, Mesophilic, Anaerobic Bacterium Clostridium termitidis Strain CT1112 (DSM 5398).</title>
        <authorList>
            <person name="Lal S."/>
            <person name="Ramachandran U."/>
            <person name="Zhang X."/>
            <person name="Munir R."/>
            <person name="Sparling R."/>
            <person name="Levin D.B."/>
        </authorList>
    </citation>
    <scope>NUCLEOTIDE SEQUENCE [LARGE SCALE GENOMIC DNA]</scope>
    <source>
        <strain evidence="1 2">CT1112</strain>
    </source>
</reference>
<dbReference type="PATRIC" id="fig|1195236.3.peg.2150"/>
<name>S0FUK4_RUMCE</name>
<dbReference type="eggNOG" id="ENOG502Z8SZ">
    <property type="taxonomic scope" value="Bacteria"/>
</dbReference>
<protein>
    <submittedName>
        <fullName evidence="1">Uncharacterized protein</fullName>
    </submittedName>
</protein>
<evidence type="ECO:0000313" key="1">
    <source>
        <dbReference type="EMBL" id="EMS72218.1"/>
    </source>
</evidence>
<organism evidence="1 2">
    <name type="scientific">Ruminiclostridium cellobioparum subsp. termitidis CT1112</name>
    <dbReference type="NCBI Taxonomy" id="1195236"/>
    <lineage>
        <taxon>Bacteria</taxon>
        <taxon>Bacillati</taxon>
        <taxon>Bacillota</taxon>
        <taxon>Clostridia</taxon>
        <taxon>Eubacteriales</taxon>
        <taxon>Oscillospiraceae</taxon>
        <taxon>Ruminiclostridium</taxon>
    </lineage>
</organism>
<feature type="non-terminal residue" evidence="1">
    <location>
        <position position="1"/>
    </location>
</feature>
<dbReference type="AlphaFoldDB" id="S0FUK4"/>